<feature type="domain" description="Alcohol dehydrogenase-like C-terminal" evidence="6">
    <location>
        <begin position="187"/>
        <end position="310"/>
    </location>
</feature>
<dbReference type="PANTHER" id="PTHR42683">
    <property type="entry name" value="ALDEHYDE REDUCTASE"/>
    <property type="match status" value="1"/>
</dbReference>
<dbReference type="InterPro" id="IPR013154">
    <property type="entry name" value="ADH-like_N"/>
</dbReference>
<evidence type="ECO:0000256" key="2">
    <source>
        <dbReference type="ARBA" id="ARBA00022723"/>
    </source>
</evidence>
<sequence length="352" mass="38458">MPPYESVGFAAMSHNSELVLYKYKVKDLSSDDVKIRVLYCGICHSDVHQVNNDWHEGIFPMVPGHEIIGEVFEVGQSVVRFKKGDIVGVGCMVDSCGTCKPCSMKDEQFCPKLSLTYNSKYQDGSLTYGGYGKFVTVNEHFVLKVPTNLNLPAVAPLLCAGITVFSPMMRFKMNKPGFKLAVLGLGGLGHMAVKFGVKFGCDVTVITRSESKRESSLALGAKDFIVATDVEELTRRASTFDGVIDTVCTQRDAQLFFNLLTIHGVMVCVGAPPKGAMTSVVSSSLIFGEKILSGGLIGNIEMTQKMLDFCGEHDVVSEIELIKLSDVNDAYKRLVKSDVRYRFVIDVAGSLD</sequence>
<gene>
    <name evidence="8" type="ORF">CMU_039150</name>
</gene>
<feature type="domain" description="Alcohol dehydrogenase-like N-terminal" evidence="7">
    <location>
        <begin position="30"/>
        <end position="146"/>
    </location>
</feature>
<reference evidence="8" key="1">
    <citation type="submission" date="2008-06" db="EMBL/GenBank/DDBJ databases">
        <authorList>
            <person name="Lorenzi H."/>
            <person name="Inman J."/>
            <person name="Miller J."/>
            <person name="Schobel S."/>
            <person name="Amedeo P."/>
            <person name="Caler E.V."/>
            <person name="da Silva J."/>
        </authorList>
    </citation>
    <scope>NUCLEOTIDE SEQUENCE [LARGE SCALE GENOMIC DNA]</scope>
    <source>
        <strain evidence="8">RN66</strain>
    </source>
</reference>
<keyword evidence="4 8" id="KW-0560">Oxidoreductase</keyword>
<dbReference type="OrthoDB" id="1879366at2759"/>
<dbReference type="Pfam" id="PF00107">
    <property type="entry name" value="ADH_zinc_N"/>
    <property type="match status" value="1"/>
</dbReference>
<dbReference type="GeneID" id="6994420"/>
<keyword evidence="2 5" id="KW-0479">Metal-binding</keyword>
<protein>
    <submittedName>
        <fullName evidence="8">Oxidoreductase, zinc-binding dehydrogenase family protein</fullName>
        <ecNumber evidence="8">1.1.1.255</ecNumber>
    </submittedName>
</protein>
<dbReference type="InterPro" id="IPR002328">
    <property type="entry name" value="ADH_Zn_CS"/>
</dbReference>
<organism evidence="8 9">
    <name type="scientific">Cryptosporidium muris (strain RN66)</name>
    <dbReference type="NCBI Taxonomy" id="441375"/>
    <lineage>
        <taxon>Eukaryota</taxon>
        <taxon>Sar</taxon>
        <taxon>Alveolata</taxon>
        <taxon>Apicomplexa</taxon>
        <taxon>Conoidasida</taxon>
        <taxon>Coccidia</taxon>
        <taxon>Eucoccidiorida</taxon>
        <taxon>Eimeriorina</taxon>
        <taxon>Cryptosporidiidae</taxon>
        <taxon>Cryptosporidium</taxon>
    </lineage>
</organism>
<dbReference type="InterPro" id="IPR047109">
    <property type="entry name" value="CAD-like"/>
</dbReference>
<dbReference type="InterPro" id="IPR013149">
    <property type="entry name" value="ADH-like_C"/>
</dbReference>
<comment type="cofactor">
    <cofactor evidence="1 5">
        <name>Zn(2+)</name>
        <dbReference type="ChEBI" id="CHEBI:29105"/>
    </cofactor>
</comment>
<dbReference type="CDD" id="cd05283">
    <property type="entry name" value="CAD1"/>
    <property type="match status" value="1"/>
</dbReference>
<keyword evidence="3 5" id="KW-0862">Zinc</keyword>
<accession>B6A9F7</accession>
<evidence type="ECO:0000256" key="5">
    <source>
        <dbReference type="RuleBase" id="RU361277"/>
    </source>
</evidence>
<evidence type="ECO:0000256" key="1">
    <source>
        <dbReference type="ARBA" id="ARBA00001947"/>
    </source>
</evidence>
<dbReference type="InterPro" id="IPR011032">
    <property type="entry name" value="GroES-like_sf"/>
</dbReference>
<dbReference type="VEuPathDB" id="CryptoDB:CMU_039150"/>
<dbReference type="SUPFAM" id="SSF50129">
    <property type="entry name" value="GroES-like"/>
    <property type="match status" value="1"/>
</dbReference>
<dbReference type="FunFam" id="3.40.50.720:FF:000022">
    <property type="entry name" value="Cinnamyl alcohol dehydrogenase"/>
    <property type="match status" value="1"/>
</dbReference>
<evidence type="ECO:0000259" key="6">
    <source>
        <dbReference type="Pfam" id="PF00107"/>
    </source>
</evidence>
<keyword evidence="9" id="KW-1185">Reference proteome</keyword>
<evidence type="ECO:0000259" key="7">
    <source>
        <dbReference type="Pfam" id="PF08240"/>
    </source>
</evidence>
<evidence type="ECO:0000313" key="9">
    <source>
        <dbReference type="Proteomes" id="UP000001460"/>
    </source>
</evidence>
<dbReference type="Gene3D" id="3.90.180.10">
    <property type="entry name" value="Medium-chain alcohol dehydrogenases, catalytic domain"/>
    <property type="match status" value="1"/>
</dbReference>
<dbReference type="Proteomes" id="UP000001460">
    <property type="component" value="Unassembled WGS sequence"/>
</dbReference>
<dbReference type="SUPFAM" id="SSF51735">
    <property type="entry name" value="NAD(P)-binding Rossmann-fold domains"/>
    <property type="match status" value="1"/>
</dbReference>
<dbReference type="GO" id="GO:0046029">
    <property type="term" value="F:mannitol dehydrogenase activity"/>
    <property type="evidence" value="ECO:0007669"/>
    <property type="project" value="UniProtKB-EC"/>
</dbReference>
<dbReference type="EMBL" id="DS989726">
    <property type="protein sequence ID" value="EEA04848.1"/>
    <property type="molecule type" value="Genomic_DNA"/>
</dbReference>
<evidence type="ECO:0000313" key="8">
    <source>
        <dbReference type="EMBL" id="EEA04848.1"/>
    </source>
</evidence>
<dbReference type="AlphaFoldDB" id="B6A9F7"/>
<dbReference type="Pfam" id="PF08240">
    <property type="entry name" value="ADH_N"/>
    <property type="match status" value="1"/>
</dbReference>
<dbReference type="GO" id="GO:0008270">
    <property type="term" value="F:zinc ion binding"/>
    <property type="evidence" value="ECO:0007669"/>
    <property type="project" value="InterPro"/>
</dbReference>
<dbReference type="EC" id="1.1.1.255" evidence="8"/>
<dbReference type="OMA" id="EAIFPMV"/>
<dbReference type="Gene3D" id="3.40.50.720">
    <property type="entry name" value="NAD(P)-binding Rossmann-like Domain"/>
    <property type="match status" value="1"/>
</dbReference>
<comment type="similarity">
    <text evidence="5">Belongs to the zinc-containing alcohol dehydrogenase family.</text>
</comment>
<dbReference type="STRING" id="441375.B6A9F7"/>
<evidence type="ECO:0000256" key="3">
    <source>
        <dbReference type="ARBA" id="ARBA00022833"/>
    </source>
</evidence>
<dbReference type="eggNOG" id="KOG0023">
    <property type="taxonomic scope" value="Eukaryota"/>
</dbReference>
<name>B6A9F7_CRYMR</name>
<evidence type="ECO:0000256" key="4">
    <source>
        <dbReference type="ARBA" id="ARBA00023002"/>
    </source>
</evidence>
<proteinExistence type="inferred from homology"/>
<dbReference type="RefSeq" id="XP_002139197.1">
    <property type="nucleotide sequence ID" value="XM_002139161.1"/>
</dbReference>
<dbReference type="PROSITE" id="PS00059">
    <property type="entry name" value="ADH_ZINC"/>
    <property type="match status" value="1"/>
</dbReference>
<dbReference type="InterPro" id="IPR036291">
    <property type="entry name" value="NAD(P)-bd_dom_sf"/>
</dbReference>